<dbReference type="Gene3D" id="1.20.950.20">
    <property type="entry name" value="Transmembrane di-heme cytochromes, Chain C"/>
    <property type="match status" value="1"/>
</dbReference>
<dbReference type="PANTHER" id="PTHR30529">
    <property type="entry name" value="CYTOCHROME B561"/>
    <property type="match status" value="1"/>
</dbReference>
<evidence type="ECO:0000256" key="12">
    <source>
        <dbReference type="SAM" id="Phobius"/>
    </source>
</evidence>
<evidence type="ECO:0000256" key="6">
    <source>
        <dbReference type="ARBA" id="ARBA00022723"/>
    </source>
</evidence>
<evidence type="ECO:0000256" key="2">
    <source>
        <dbReference type="ARBA" id="ARBA00022448"/>
    </source>
</evidence>
<feature type="transmembrane region" description="Helical" evidence="12">
    <location>
        <begin position="21"/>
        <end position="41"/>
    </location>
</feature>
<evidence type="ECO:0000313" key="15">
    <source>
        <dbReference type="Proteomes" id="UP000199417"/>
    </source>
</evidence>
<comment type="subcellular location">
    <subcellularLocation>
        <location evidence="1">Cell membrane</location>
        <topology evidence="1">Multi-pass membrane protein</topology>
    </subcellularLocation>
</comment>
<keyword evidence="10 12" id="KW-0472">Membrane</keyword>
<dbReference type="GO" id="GO:0022904">
    <property type="term" value="P:respiratory electron transport chain"/>
    <property type="evidence" value="ECO:0007669"/>
    <property type="project" value="InterPro"/>
</dbReference>
<evidence type="ECO:0000256" key="4">
    <source>
        <dbReference type="ARBA" id="ARBA00022617"/>
    </source>
</evidence>
<keyword evidence="4" id="KW-0349">Heme</keyword>
<dbReference type="GO" id="GO:0046872">
    <property type="term" value="F:metal ion binding"/>
    <property type="evidence" value="ECO:0007669"/>
    <property type="project" value="UniProtKB-KW"/>
</dbReference>
<keyword evidence="15" id="KW-1185">Reference proteome</keyword>
<evidence type="ECO:0000256" key="5">
    <source>
        <dbReference type="ARBA" id="ARBA00022692"/>
    </source>
</evidence>
<keyword evidence="7" id="KW-0249">Electron transport</keyword>
<dbReference type="InterPro" id="IPR016174">
    <property type="entry name" value="Di-haem_cyt_TM"/>
</dbReference>
<dbReference type="RefSeq" id="WP_072843736.1">
    <property type="nucleotide sequence ID" value="NZ_FNAB01000007.1"/>
</dbReference>
<dbReference type="SUPFAM" id="SSF81342">
    <property type="entry name" value="Transmembrane di-heme cytochromes"/>
    <property type="match status" value="1"/>
</dbReference>
<sequence length="185" mass="20353">MPAEPTPGPARYALPSRLLHWVMAVMVIAQLVVGAAMIASLTDYARLRAVHEPLGIAILVLVVIRIGNRLRRRPPPFPSTMRPLERLAAKGTEYLLYALMLAQPLIGWAMLSSAGSPIVIYEGLHLPAIAPQDAGTYAMLQQAHTVLAYLLFLTFTAHMCAVAFHTLVLRDRLLDRMTPLPVRSD</sequence>
<feature type="transmembrane region" description="Helical" evidence="12">
    <location>
        <begin position="91"/>
        <end position="111"/>
    </location>
</feature>
<name>A0A1G6Y1L2_9NOCA</name>
<evidence type="ECO:0000259" key="13">
    <source>
        <dbReference type="Pfam" id="PF01292"/>
    </source>
</evidence>
<evidence type="ECO:0000256" key="11">
    <source>
        <dbReference type="ARBA" id="ARBA00037975"/>
    </source>
</evidence>
<gene>
    <name evidence="14" type="ORF">SAMN05444580_1076</name>
</gene>
<dbReference type="InterPro" id="IPR011577">
    <property type="entry name" value="Cyt_b561_bac/Ni-Hgenase"/>
</dbReference>
<evidence type="ECO:0000256" key="7">
    <source>
        <dbReference type="ARBA" id="ARBA00022982"/>
    </source>
</evidence>
<dbReference type="GO" id="GO:0020037">
    <property type="term" value="F:heme binding"/>
    <property type="evidence" value="ECO:0007669"/>
    <property type="project" value="TreeGrafter"/>
</dbReference>
<accession>A0A1G6Y1L2</accession>
<keyword evidence="6" id="KW-0479">Metal-binding</keyword>
<feature type="domain" description="Cytochrome b561 bacterial/Ni-hydrogenase" evidence="13">
    <location>
        <begin position="11"/>
        <end position="179"/>
    </location>
</feature>
<dbReference type="GO" id="GO:0005886">
    <property type="term" value="C:plasma membrane"/>
    <property type="evidence" value="ECO:0007669"/>
    <property type="project" value="UniProtKB-SubCell"/>
</dbReference>
<comment type="similarity">
    <text evidence="11">Belongs to the cytochrome b561 family.</text>
</comment>
<evidence type="ECO:0000313" key="14">
    <source>
        <dbReference type="EMBL" id="SDD84161.1"/>
    </source>
</evidence>
<evidence type="ECO:0000256" key="9">
    <source>
        <dbReference type="ARBA" id="ARBA00023004"/>
    </source>
</evidence>
<proteinExistence type="inferred from homology"/>
<keyword evidence="8 12" id="KW-1133">Transmembrane helix</keyword>
<evidence type="ECO:0000256" key="1">
    <source>
        <dbReference type="ARBA" id="ARBA00004651"/>
    </source>
</evidence>
<dbReference type="AlphaFoldDB" id="A0A1G6Y1L2"/>
<dbReference type="STRING" id="168276.SAMN05444580_1076"/>
<dbReference type="InterPro" id="IPR052168">
    <property type="entry name" value="Cytochrome_b561_oxidase"/>
</dbReference>
<keyword evidence="9" id="KW-0408">Iron</keyword>
<evidence type="ECO:0000256" key="3">
    <source>
        <dbReference type="ARBA" id="ARBA00022475"/>
    </source>
</evidence>
<dbReference type="GO" id="GO:0009055">
    <property type="term" value="F:electron transfer activity"/>
    <property type="evidence" value="ECO:0007669"/>
    <property type="project" value="InterPro"/>
</dbReference>
<keyword evidence="5 12" id="KW-0812">Transmembrane</keyword>
<feature type="transmembrane region" description="Helical" evidence="12">
    <location>
        <begin position="146"/>
        <end position="169"/>
    </location>
</feature>
<dbReference type="Pfam" id="PF01292">
    <property type="entry name" value="Ni_hydr_CYTB"/>
    <property type="match status" value="1"/>
</dbReference>
<protein>
    <submittedName>
        <fullName evidence="14">Cytochrome b561</fullName>
    </submittedName>
</protein>
<dbReference type="PANTHER" id="PTHR30529:SF6">
    <property type="entry name" value="BLL0291 PROTEIN"/>
    <property type="match status" value="1"/>
</dbReference>
<evidence type="ECO:0000256" key="10">
    <source>
        <dbReference type="ARBA" id="ARBA00023136"/>
    </source>
</evidence>
<organism evidence="14 15">
    <name type="scientific">Rhodococcus tukisamuensis</name>
    <dbReference type="NCBI Taxonomy" id="168276"/>
    <lineage>
        <taxon>Bacteria</taxon>
        <taxon>Bacillati</taxon>
        <taxon>Actinomycetota</taxon>
        <taxon>Actinomycetes</taxon>
        <taxon>Mycobacteriales</taxon>
        <taxon>Nocardiaceae</taxon>
        <taxon>Rhodococcus</taxon>
    </lineage>
</organism>
<keyword evidence="3" id="KW-1003">Cell membrane</keyword>
<dbReference type="EMBL" id="FNAB01000007">
    <property type="protein sequence ID" value="SDD84161.1"/>
    <property type="molecule type" value="Genomic_DNA"/>
</dbReference>
<evidence type="ECO:0000256" key="8">
    <source>
        <dbReference type="ARBA" id="ARBA00022989"/>
    </source>
</evidence>
<dbReference type="Proteomes" id="UP000199417">
    <property type="component" value="Unassembled WGS sequence"/>
</dbReference>
<reference evidence="14 15" key="1">
    <citation type="submission" date="2016-10" db="EMBL/GenBank/DDBJ databases">
        <authorList>
            <person name="de Groot N.N."/>
        </authorList>
    </citation>
    <scope>NUCLEOTIDE SEQUENCE [LARGE SCALE GENOMIC DNA]</scope>
    <source>
        <strain evidence="14 15">JCM 11308</strain>
    </source>
</reference>
<keyword evidence="2" id="KW-0813">Transport</keyword>